<organism evidence="1 2">
    <name type="scientific">Legionella anisa</name>
    <dbReference type="NCBI Taxonomy" id="28082"/>
    <lineage>
        <taxon>Bacteria</taxon>
        <taxon>Pseudomonadati</taxon>
        <taxon>Pseudomonadota</taxon>
        <taxon>Gammaproteobacteria</taxon>
        <taxon>Legionellales</taxon>
        <taxon>Legionellaceae</taxon>
        <taxon>Legionella</taxon>
    </lineage>
</organism>
<dbReference type="AlphaFoldDB" id="A0AAX0WSK4"/>
<reference evidence="1" key="1">
    <citation type="submission" date="2017-12" db="EMBL/GenBank/DDBJ databases">
        <title>FDA dAtabase for Regulatory Grade micrObial Sequences (FDA-ARGOS): Supporting development and validation of Infectious Disease Dx tests.</title>
        <authorList>
            <person name="Kerrigan L."/>
            <person name="Tallon L.J."/>
            <person name="Sadzewicz L."/>
            <person name="Sengamalay N."/>
            <person name="Ott S."/>
            <person name="Godinez A."/>
            <person name="Nagaraj S."/>
            <person name="Vavikolanu K."/>
            <person name="Vyas G."/>
            <person name="Nadendla S."/>
            <person name="Aluvathingal J."/>
            <person name="Sichtig H."/>
        </authorList>
    </citation>
    <scope>NUCLEOTIDE SEQUENCE [LARGE SCALE GENOMIC DNA]</scope>
    <source>
        <strain evidence="1">FDAARGOS_200</strain>
    </source>
</reference>
<evidence type="ECO:0000313" key="2">
    <source>
        <dbReference type="Proteomes" id="UP000192511"/>
    </source>
</evidence>
<accession>A0AAX0WSK4</accession>
<proteinExistence type="predicted"/>
<dbReference type="Proteomes" id="UP000192511">
    <property type="component" value="Unassembled WGS sequence"/>
</dbReference>
<dbReference type="RefSeq" id="WP_019232119.1">
    <property type="nucleotide sequence ID" value="NZ_CAAAHR010000038.1"/>
</dbReference>
<evidence type="ECO:0000313" key="1">
    <source>
        <dbReference type="EMBL" id="PNL61607.1"/>
    </source>
</evidence>
<name>A0AAX0WSK4_9GAMM</name>
<dbReference type="GeneID" id="98066077"/>
<gene>
    <name evidence="1" type="ORF">A6J39_010525</name>
</gene>
<protein>
    <submittedName>
        <fullName evidence="1">Uncharacterized protein</fullName>
    </submittedName>
</protein>
<comment type="caution">
    <text evidence="1">The sequence shown here is derived from an EMBL/GenBank/DDBJ whole genome shotgun (WGS) entry which is preliminary data.</text>
</comment>
<dbReference type="EMBL" id="NBTX02000004">
    <property type="protein sequence ID" value="PNL61607.1"/>
    <property type="molecule type" value="Genomic_DNA"/>
</dbReference>
<keyword evidence="2" id="KW-1185">Reference proteome</keyword>
<sequence length="113" mass="13196">MITKAGAEYLLTTYATLFSISEGDERYILIRTIYQALQAVRDARESNPSIEELIKDLGKVKFRHQFYKVLDEEKIKDQFNDLVNDLLDDDNLEIKATHIPSPQMHRISQRKIL</sequence>